<feature type="transmembrane region" description="Helical" evidence="12">
    <location>
        <begin position="17"/>
        <end position="37"/>
    </location>
</feature>
<organism evidence="13 14">
    <name type="scientific">Klebsiella aerogenes (strain ATCC 13048 / DSM 30053 / CCUG 1429 / JCM 1235 / KCTC 2190 / NBRC 13534 / NCIMB 10102 / NCTC 10006 / CDC 819-56)</name>
    <name type="common">Enterobacter aerogenes</name>
    <dbReference type="NCBI Taxonomy" id="1028307"/>
    <lineage>
        <taxon>Bacteria</taxon>
        <taxon>Pseudomonadati</taxon>
        <taxon>Pseudomonadota</taxon>
        <taxon>Gammaproteobacteria</taxon>
        <taxon>Enterobacterales</taxon>
        <taxon>Enterobacteriaceae</taxon>
        <taxon>Klebsiella/Raoultella group</taxon>
        <taxon>Klebsiella</taxon>
    </lineage>
</organism>
<dbReference type="PATRIC" id="fig|1028307.3.peg.237"/>
<dbReference type="OrthoDB" id="9815607at2"/>
<dbReference type="GO" id="GO:0017004">
    <property type="term" value="P:cytochrome complex assembly"/>
    <property type="evidence" value="ECO:0007669"/>
    <property type="project" value="UniProtKB-KW"/>
</dbReference>
<evidence type="ECO:0000313" key="13">
    <source>
        <dbReference type="EMBL" id="AEG95183.1"/>
    </source>
</evidence>
<keyword evidence="6 12" id="KW-1003">Cell membrane</keyword>
<keyword evidence="10 12" id="KW-1133">Transmembrane helix</keyword>
<keyword evidence="11 12" id="KW-0472">Membrane</keyword>
<evidence type="ECO:0000256" key="11">
    <source>
        <dbReference type="ARBA" id="ARBA00023136"/>
    </source>
</evidence>
<evidence type="ECO:0000256" key="8">
    <source>
        <dbReference type="ARBA" id="ARBA00022692"/>
    </source>
</evidence>
<comment type="function">
    <text evidence="1 12">Required for the export of heme to the periplasm for the biogenesis of c-type cytochromes.</text>
</comment>
<dbReference type="Pfam" id="PF04995">
    <property type="entry name" value="CcmD"/>
    <property type="match status" value="1"/>
</dbReference>
<keyword evidence="14" id="KW-1185">Reference proteome</keyword>
<evidence type="ECO:0000256" key="2">
    <source>
        <dbReference type="ARBA" id="ARBA00004377"/>
    </source>
</evidence>
<keyword evidence="9 12" id="KW-0201">Cytochrome c-type biogenesis</keyword>
<protein>
    <recommendedName>
        <fullName evidence="4 12">Heme exporter protein D</fullName>
    </recommendedName>
</protein>
<evidence type="ECO:0000256" key="12">
    <source>
        <dbReference type="RuleBase" id="RU363101"/>
    </source>
</evidence>
<dbReference type="InterPro" id="IPR007078">
    <property type="entry name" value="Haem_export_protD_CcmD"/>
</dbReference>
<dbReference type="PANTHER" id="PTHR37531:SF1">
    <property type="entry name" value="HEME EXPORTER PROTEIN D"/>
    <property type="match status" value="1"/>
</dbReference>
<name>A0A0H3FIL4_KLEAK</name>
<evidence type="ECO:0000256" key="1">
    <source>
        <dbReference type="ARBA" id="ARBA00002442"/>
    </source>
</evidence>
<evidence type="ECO:0000256" key="10">
    <source>
        <dbReference type="ARBA" id="ARBA00022989"/>
    </source>
</evidence>
<sequence>MTSAFHSWSDFWQMGGYAFYVWLAVAVTVIALLILFIHTRWQRRALLADVRRQMARERRVSAARKQSTMKGDAL</sequence>
<dbReference type="EMBL" id="CP002824">
    <property type="protein sequence ID" value="AEG95183.1"/>
    <property type="molecule type" value="Genomic_DNA"/>
</dbReference>
<dbReference type="PANTHER" id="PTHR37531">
    <property type="entry name" value="HEME EXPORTER PROTEIN D"/>
    <property type="match status" value="1"/>
</dbReference>
<dbReference type="GO" id="GO:0015886">
    <property type="term" value="P:heme transport"/>
    <property type="evidence" value="ECO:0007669"/>
    <property type="project" value="InterPro"/>
</dbReference>
<dbReference type="AlphaFoldDB" id="A0A0H3FIL4"/>
<proteinExistence type="inferred from homology"/>
<dbReference type="GO" id="GO:1903607">
    <property type="term" value="P:cytochrome c biosynthetic process"/>
    <property type="evidence" value="ECO:0007669"/>
    <property type="project" value="TreeGrafter"/>
</dbReference>
<dbReference type="KEGG" id="eae:EAE_01235"/>
<comment type="subcellular location">
    <subcellularLocation>
        <location evidence="2 12">Cell inner membrane</location>
        <topology evidence="2 12">Single-pass membrane protein</topology>
    </subcellularLocation>
</comment>
<dbReference type="Proteomes" id="UP000008881">
    <property type="component" value="Chromosome"/>
</dbReference>
<evidence type="ECO:0000256" key="9">
    <source>
        <dbReference type="ARBA" id="ARBA00022748"/>
    </source>
</evidence>
<reference evidence="13 14" key="1">
    <citation type="journal article" date="2012" name="J. Bacteriol.">
        <title>Complete genome sequence of Enterobacter aerogenes KCTC 2190.</title>
        <authorList>
            <person name="Shin S.H."/>
            <person name="Kim S."/>
            <person name="Kim J.Y."/>
            <person name="Lee S."/>
            <person name="Um Y."/>
            <person name="Oh M.K."/>
            <person name="Kim Y.R."/>
            <person name="Lee J."/>
            <person name="Yang K.S."/>
        </authorList>
    </citation>
    <scope>NUCLEOTIDE SEQUENCE [LARGE SCALE GENOMIC DNA]</scope>
    <source>
        <strain evidence="13 14">KCTC 2190</strain>
    </source>
</reference>
<dbReference type="GeneID" id="93313376"/>
<dbReference type="RefSeq" id="WP_006798167.1">
    <property type="nucleotide sequence ID" value="NC_015663.1"/>
</dbReference>
<dbReference type="InterPro" id="IPR052075">
    <property type="entry name" value="Heme_exporter_D"/>
</dbReference>
<dbReference type="GO" id="GO:0005886">
    <property type="term" value="C:plasma membrane"/>
    <property type="evidence" value="ECO:0007669"/>
    <property type="project" value="UniProtKB-SubCell"/>
</dbReference>
<gene>
    <name evidence="13" type="ordered locus">EAE_01235</name>
</gene>
<dbReference type="NCBIfam" id="TIGR03141">
    <property type="entry name" value="cytochro_ccmD"/>
    <property type="match status" value="1"/>
</dbReference>
<evidence type="ECO:0000256" key="4">
    <source>
        <dbReference type="ARBA" id="ARBA00016461"/>
    </source>
</evidence>
<keyword evidence="5 12" id="KW-0813">Transport</keyword>
<evidence type="ECO:0000256" key="7">
    <source>
        <dbReference type="ARBA" id="ARBA00022519"/>
    </source>
</evidence>
<dbReference type="eggNOG" id="COG3114">
    <property type="taxonomic scope" value="Bacteria"/>
</dbReference>
<dbReference type="HOGENOM" id="CLU_180892_0_0_6"/>
<comment type="similarity">
    <text evidence="3 12">Belongs to the CcmD/CycX/HelD family.</text>
</comment>
<evidence type="ECO:0000256" key="3">
    <source>
        <dbReference type="ARBA" id="ARBA00008741"/>
    </source>
</evidence>
<keyword evidence="7 12" id="KW-0997">Cell inner membrane</keyword>
<evidence type="ECO:0000256" key="6">
    <source>
        <dbReference type="ARBA" id="ARBA00022475"/>
    </source>
</evidence>
<evidence type="ECO:0000256" key="5">
    <source>
        <dbReference type="ARBA" id="ARBA00022448"/>
    </source>
</evidence>
<keyword evidence="8 12" id="KW-0812">Transmembrane</keyword>
<accession>A0A0H3FIL4</accession>
<evidence type="ECO:0000313" key="14">
    <source>
        <dbReference type="Proteomes" id="UP000008881"/>
    </source>
</evidence>